<reference evidence="19" key="1">
    <citation type="submission" date="2012-01" db="EMBL/GenBank/DDBJ databases">
        <authorList>
            <person name="Walter R."/>
            <person name="Schartl M."/>
            <person name="Warren W."/>
        </authorList>
    </citation>
    <scope>NUCLEOTIDE SEQUENCE [LARGE SCALE GENOMIC DNA]</scope>
    <source>
        <strain evidence="19">JP 163 A</strain>
    </source>
</reference>
<feature type="domain" description="SH3" evidence="14">
    <location>
        <begin position="1507"/>
        <end position="1575"/>
    </location>
</feature>
<dbReference type="FunFam" id="1.10.10.820:FF:000001">
    <property type="entry name" value="Myosin heavy chain"/>
    <property type="match status" value="1"/>
</dbReference>
<comment type="similarity">
    <text evidence="2 12">Belongs to the TRAFAC class myosin-kinesin ATPase superfamily. Myosin family.</text>
</comment>
<dbReference type="FunFam" id="1.25.40.530:FF:000004">
    <property type="entry name" value="Myosin VIIA"/>
    <property type="match status" value="1"/>
</dbReference>
<keyword evidence="9 12" id="KW-0505">Motor protein</keyword>
<dbReference type="CDD" id="cd23767">
    <property type="entry name" value="IQCD"/>
    <property type="match status" value="1"/>
</dbReference>
<keyword evidence="3 11" id="KW-0728">SH3 domain</keyword>
<protein>
    <submittedName>
        <fullName evidence="18">Myosin VIIAa</fullName>
    </submittedName>
</protein>
<dbReference type="Gene3D" id="2.30.30.40">
    <property type="entry name" value="SH3 Domains"/>
    <property type="match status" value="1"/>
</dbReference>
<feature type="region of interest" description="Disordered" evidence="13">
    <location>
        <begin position="821"/>
        <end position="842"/>
    </location>
</feature>
<dbReference type="FunFam" id="3.10.20.90:FF:000051">
    <property type="entry name" value="Unconventional myosin-VIIa"/>
    <property type="match status" value="1"/>
</dbReference>
<dbReference type="Pfam" id="PF21989">
    <property type="entry name" value="RA_2"/>
    <property type="match status" value="2"/>
</dbReference>
<dbReference type="Pfam" id="PF00063">
    <property type="entry name" value="Myosin_head"/>
    <property type="match status" value="1"/>
</dbReference>
<proteinExistence type="inferred from homology"/>
<keyword evidence="4" id="KW-0963">Cytoplasm</keyword>
<dbReference type="SUPFAM" id="SSF52540">
    <property type="entry name" value="P-loop containing nucleoside triphosphate hydrolases"/>
    <property type="match status" value="2"/>
</dbReference>
<keyword evidence="6 12" id="KW-0547">Nucleotide-binding</keyword>
<dbReference type="PANTHER" id="PTHR22692">
    <property type="entry name" value="MYOSIN VII, XV"/>
    <property type="match status" value="1"/>
</dbReference>
<dbReference type="CDD" id="cd13198">
    <property type="entry name" value="FERM_C1_MyoVII"/>
    <property type="match status" value="1"/>
</dbReference>
<dbReference type="Gene3D" id="1.20.58.530">
    <property type="match status" value="1"/>
</dbReference>
<dbReference type="InterPro" id="IPR038185">
    <property type="entry name" value="MyTH4_dom_sf"/>
</dbReference>
<evidence type="ECO:0000256" key="8">
    <source>
        <dbReference type="ARBA" id="ARBA00023123"/>
    </source>
</evidence>
<dbReference type="InterPro" id="IPR036961">
    <property type="entry name" value="Kinesin_motor_dom_sf"/>
</dbReference>
<name>M3ZR40_XIPMA</name>
<dbReference type="InterPro" id="IPR041793">
    <property type="entry name" value="MyoVII_FERM_C1"/>
</dbReference>
<feature type="domain" description="MyTH4" evidence="16">
    <location>
        <begin position="960"/>
        <end position="1196"/>
    </location>
</feature>
<dbReference type="Gene3D" id="6.20.240.20">
    <property type="match status" value="1"/>
</dbReference>
<evidence type="ECO:0000256" key="4">
    <source>
        <dbReference type="ARBA" id="ARBA00022490"/>
    </source>
</evidence>
<evidence type="ECO:0000259" key="17">
    <source>
        <dbReference type="PROSITE" id="PS51456"/>
    </source>
</evidence>
<dbReference type="Proteomes" id="UP000002852">
    <property type="component" value="Unassembled WGS sequence"/>
</dbReference>
<comment type="subcellular location">
    <subcellularLocation>
        <location evidence="1">Cytoplasm</location>
    </subcellularLocation>
</comment>
<dbReference type="InterPro" id="IPR014352">
    <property type="entry name" value="FERM/acyl-CoA-bd_prot_sf"/>
</dbReference>
<dbReference type="SUPFAM" id="SSF50044">
    <property type="entry name" value="SH3-domain"/>
    <property type="match status" value="1"/>
</dbReference>
<keyword evidence="5" id="KW-0677">Repeat</keyword>
<dbReference type="PANTHER" id="PTHR22692:SF34">
    <property type="entry name" value="MYOSIN VIIA"/>
    <property type="match status" value="1"/>
</dbReference>
<dbReference type="Gene3D" id="1.25.40.530">
    <property type="entry name" value="MyTH4 domain"/>
    <property type="match status" value="2"/>
</dbReference>
<dbReference type="InterPro" id="IPR051567">
    <property type="entry name" value="Unconventional_Myosin_ATPase"/>
</dbReference>
<evidence type="ECO:0000256" key="11">
    <source>
        <dbReference type="PROSITE-ProRule" id="PRU00192"/>
    </source>
</evidence>
<dbReference type="Ensembl" id="ENSXMAT00000004688.2">
    <property type="protein sequence ID" value="ENSXMAP00000004683.2"/>
    <property type="gene ID" value="ENSXMAG00000004628.2"/>
</dbReference>
<dbReference type="GO" id="GO:0016459">
    <property type="term" value="C:myosin complex"/>
    <property type="evidence" value="ECO:0007669"/>
    <property type="project" value="UniProtKB-KW"/>
</dbReference>
<dbReference type="GO" id="GO:0005524">
    <property type="term" value="F:ATP binding"/>
    <property type="evidence" value="ECO:0007669"/>
    <property type="project" value="UniProtKB-UniRule"/>
</dbReference>
<dbReference type="FunFam" id="2.30.29.30:FF:000075">
    <property type="entry name" value="unconventional myosin-VIIa"/>
    <property type="match status" value="1"/>
</dbReference>
<dbReference type="SUPFAM" id="SSF47031">
    <property type="entry name" value="Second domain of FERM"/>
    <property type="match status" value="2"/>
</dbReference>
<dbReference type="InterPro" id="IPR036106">
    <property type="entry name" value="MYSc_Myo7"/>
</dbReference>
<feature type="binding site" evidence="12">
    <location>
        <begin position="100"/>
        <end position="107"/>
    </location>
    <ligand>
        <name>ATP</name>
        <dbReference type="ChEBI" id="CHEBI:30616"/>
    </ligand>
</feature>
<dbReference type="CDD" id="cd14473">
    <property type="entry name" value="FERM_B-lobe"/>
    <property type="match status" value="2"/>
</dbReference>
<evidence type="ECO:0000256" key="2">
    <source>
        <dbReference type="ARBA" id="ARBA00008314"/>
    </source>
</evidence>
<dbReference type="InterPro" id="IPR000299">
    <property type="entry name" value="FERM_domain"/>
</dbReference>
<reference evidence="18" key="3">
    <citation type="submission" date="2025-08" db="UniProtKB">
        <authorList>
            <consortium name="Ensembl"/>
        </authorList>
    </citation>
    <scope>IDENTIFICATION</scope>
    <source>
        <strain evidence="18">JP 163 A</strain>
    </source>
</reference>
<dbReference type="PROSITE" id="PS50057">
    <property type="entry name" value="FERM_3"/>
    <property type="match status" value="2"/>
</dbReference>
<evidence type="ECO:0000256" key="13">
    <source>
        <dbReference type="SAM" id="MobiDB-lite"/>
    </source>
</evidence>
<evidence type="ECO:0000313" key="18">
    <source>
        <dbReference type="Ensembl" id="ENSXMAP00000004683.2"/>
    </source>
</evidence>
<dbReference type="SMART" id="SM00139">
    <property type="entry name" value="MyTH4"/>
    <property type="match status" value="2"/>
</dbReference>
<reference evidence="18" key="4">
    <citation type="submission" date="2025-09" db="UniProtKB">
        <authorList>
            <consortium name="Ensembl"/>
        </authorList>
    </citation>
    <scope>IDENTIFICATION</scope>
    <source>
        <strain evidence="18">JP 163 A</strain>
    </source>
</reference>
<sequence>MHPTSIHGVEDMIRLGDLNEAGILRNLLIRYREKLIYTYTGSILVAVNPYQLLPIYTADQIRLYTNKKIGEMPPHIFAIADNCYFNMQRNNRDQCCIISGESGAGKTESTKLILQFLAAISGQHSWIEQQVLEANPILEAFGNAKTIRNDNSSRFGKYIDIHFNKRGAIEGAKIEQYLLEKSRVCRQAYDERNYHIFYCMLKGMTADEKKKLGLGKATDYTYLTIGKCTVCDGRDDLKEYSNIQSAMKVLMFTEKENWEISKLLAAILHMGNLRYEARTYDNLDACEVVRCPHLTTAATLLEVDCKDLMNCLTSRTLITRGETVSTPLSMEQALDVRDAFVKGIYGRLFVWIVEKINAAIYKPTSSQPKALRRSIGLLDIFGFENFTINSFEQLCINFANENLQQFFVRHVFKLEQEEYNLENINWQHIEFTDNQDALDMIAIKPMNIISLIDEESKFPKGTDATMLNKLNFQHKLNTNYIPPKNNYETQFGIQHFAGVVYYETRGFLEKNRDTLYGDIIQLVHSSKNKFIKQIFQADVAMGAETRKRSPTLSSQFKRSLELLMRTLSVCQPFFVRCIKPNEYKKPMLFDRELCVRQLRYSGMMETIRIRRAGYPIRYTFVEFVDRYRVLMPGVKPAYKQEDLRGTCQRIAEAVLGKDDDWQMGKTKIFLKDHHDMLLEIERDKAITDKVILIQKVVRGFKDRSNFLRMRKSAVLIQKTWRGYLCRKSYGAMRAGFSRLQALVRSRKLCASYHVARQRITGFQGRCRGFLVRRAFRHRLWAVITIQAYTRGMIARRLYKRLKGEYRRRLEAEKMRLAEETKLRNQMSAKRAKAEAERKHQERLAQLAKEDAEREKKEKEEARKKKELVEQMEKARLEPVNDSDMVDKMFGFLGTTNSLPGQEGQAPAGFEDLEHAHHELVEEDLDEALPLPEDDEEEDLSEYKFAKYAATYFQGTTTHTYVRRPLKQPLLFHEDEGDQLAALAVWITVLRFMGDLPEPKYHTAISDGSEKIPVMTKIYETLGKKTHKRELQALQGEAETTPSESLKKNSVRHKLVSLTLKKKSKITEEVTKRLNDGEYGLHGNSMLEDRPTSNLEKLHFIIGNGILRPTLRDEIYCQICKQLSQNPSKSSHARGWILVSLCVGCFAPSDKFVKYLRNFIRSGPPGYAPYCEERLRRTFVNGTRTQPPSWLELQATKSKKPIMLPVTFMDGTTKTLLTDSATTAKELCNALSDKINLKDRFGFSLYIALFDKVSSLGSGNDHVMDAVSQCEQYAKEQGAQERNAPWRLFFRKEIFTPWHSPTEDQVATNLIYQQIVRGVKFGEYRCDRDDLAELASQQYYVDYGSEILLDRLLSLIPSYVPDREIGTSKTVEKWAHFIMAAHKKGIYAQKRFDSQKVKEEVVDFARHKWPLLFSRFYEAFKFSGPSLPKNDLIVAVNWTGVYFVDEQEQVLLELSFPEIMAVSSSRGGKLQGQSFTLATIKGEEFTFTSNNAEDIRDLVVTFLEGLRQRSKFVVALQDSSNAGEESTFLSFLKGDLIILDQDTGEQVLNSGWAHGINERTNQRGDFPADSVYVLPSMTRPQPEVVALVTMTPDQRQESVRVSQIILPETDDRQKPYTLEEFSYDYFRPPPKHTLSRVMVTKNRGKDKMWSCTREPLKLPLLKKVVGHEELAQEACMAFIAMMKYMGDYPSKRTRSVNELTDQIFEGALKAEPLKDEIYCQIIKQLTDNHVKYSEEKGWELLWLCTGLFPPSNVLLPHIQRFLQSKKHHPLSGDCMQRLHKALRNGSRKYPPHLVEVEAIQHKTTQIFHKVYFPDDTDEAFEVESSTKAKDFCQNISTRLLLKSSEGFSLFVKISEKVISVPEGDFFFDFVRHLTDWIKKSRPAKDGIIPSLTYQVFFMKKLWTSTVPGKDSFADSIFHYYQELPKYLRGYHKCSREEVFHLAALIFRVKFDDNKSHFPSIPKMLRELVPQDLIRQMSPDDWRRSIIAYFNKQPGKSREEAKLMFLKIIYKWPTFGSAFFEVKQTTEPNFPEILLIAINKHGVSLIDPKTKDILTTHPFTKISNWSSGNTYFHITIGNLVKGSKLLCETSLGYKMDDLLTSYISQMLTNMNKQRSGRGHSK</sequence>
<feature type="compositionally biased region" description="Basic and acidic residues" evidence="13">
    <location>
        <begin position="831"/>
        <end position="842"/>
    </location>
</feature>
<keyword evidence="8 12" id="KW-0518">Myosin</keyword>
<dbReference type="InterPro" id="IPR001609">
    <property type="entry name" value="Myosin_head_motor_dom-like"/>
</dbReference>
<dbReference type="SMART" id="SM00242">
    <property type="entry name" value="MYSc"/>
    <property type="match status" value="1"/>
</dbReference>
<dbReference type="SUPFAM" id="SSF54236">
    <property type="entry name" value="Ubiquitin-like"/>
    <property type="match status" value="2"/>
</dbReference>
<evidence type="ECO:0000256" key="1">
    <source>
        <dbReference type="ARBA" id="ARBA00004496"/>
    </source>
</evidence>
<dbReference type="Gene3D" id="2.30.29.30">
    <property type="entry name" value="Pleckstrin-homology domain (PH domain)/Phosphotyrosine-binding domain (PTB)"/>
    <property type="match status" value="2"/>
</dbReference>
<dbReference type="FunFam" id="3.40.850.10:FF:000007">
    <property type="entry name" value="Myosin VIIA"/>
    <property type="match status" value="1"/>
</dbReference>
<evidence type="ECO:0000256" key="12">
    <source>
        <dbReference type="PROSITE-ProRule" id="PRU00782"/>
    </source>
</evidence>
<dbReference type="Gene3D" id="1.10.10.820">
    <property type="match status" value="1"/>
</dbReference>
<evidence type="ECO:0000256" key="9">
    <source>
        <dbReference type="ARBA" id="ARBA00023175"/>
    </source>
</evidence>
<evidence type="ECO:0000256" key="7">
    <source>
        <dbReference type="ARBA" id="ARBA00022840"/>
    </source>
</evidence>
<dbReference type="GO" id="GO:0007423">
    <property type="term" value="P:sensory organ development"/>
    <property type="evidence" value="ECO:0007669"/>
    <property type="project" value="UniProtKB-ARBA"/>
</dbReference>
<dbReference type="CDD" id="cd01381">
    <property type="entry name" value="MYSc_Myo7"/>
    <property type="match status" value="1"/>
</dbReference>
<dbReference type="eggNOG" id="KOG4229">
    <property type="taxonomic scope" value="Eukaryota"/>
</dbReference>
<dbReference type="InterPro" id="IPR035963">
    <property type="entry name" value="FERM_2"/>
</dbReference>
<dbReference type="InParanoid" id="M3ZR40"/>
<evidence type="ECO:0000256" key="3">
    <source>
        <dbReference type="ARBA" id="ARBA00022443"/>
    </source>
</evidence>
<dbReference type="Pfam" id="PF00612">
    <property type="entry name" value="IQ"/>
    <property type="match status" value="3"/>
</dbReference>
<dbReference type="GO" id="GO:0009887">
    <property type="term" value="P:animal organ morphogenesis"/>
    <property type="evidence" value="ECO:0007669"/>
    <property type="project" value="UniProtKB-ARBA"/>
</dbReference>
<dbReference type="GO" id="GO:0003774">
    <property type="term" value="F:cytoskeletal motor activity"/>
    <property type="evidence" value="ECO:0007669"/>
    <property type="project" value="UniProtKB-UniRule"/>
</dbReference>
<dbReference type="PROSITE" id="PS50002">
    <property type="entry name" value="SH3"/>
    <property type="match status" value="1"/>
</dbReference>
<dbReference type="InterPro" id="IPR001452">
    <property type="entry name" value="SH3_domain"/>
</dbReference>
<dbReference type="FunFam" id="1.20.80.10:FF:000013">
    <property type="entry name" value="Unconventional myosin-VIIa"/>
    <property type="match status" value="1"/>
</dbReference>
<dbReference type="HOGENOM" id="CLU_000192_14_1_1"/>
<feature type="domain" description="MyTH4" evidence="16">
    <location>
        <begin position="1650"/>
        <end position="1799"/>
    </location>
</feature>
<evidence type="ECO:0000259" key="14">
    <source>
        <dbReference type="PROSITE" id="PS50002"/>
    </source>
</evidence>
<keyword evidence="10 12" id="KW-0009">Actin-binding</keyword>
<evidence type="ECO:0000259" key="16">
    <source>
        <dbReference type="PROSITE" id="PS51016"/>
    </source>
</evidence>
<dbReference type="GO" id="GO:0007605">
    <property type="term" value="P:sensory perception of sound"/>
    <property type="evidence" value="ECO:0007669"/>
    <property type="project" value="UniProtKB-ARBA"/>
</dbReference>
<dbReference type="PRINTS" id="PR00193">
    <property type="entry name" value="MYOSINHEAVY"/>
</dbReference>
<dbReference type="CDD" id="cd13199">
    <property type="entry name" value="FERM_C2_MyoVII"/>
    <property type="match status" value="1"/>
</dbReference>
<dbReference type="InterPro" id="IPR002404">
    <property type="entry name" value="IRS_PTB"/>
</dbReference>
<dbReference type="STRING" id="8083.ENSXMAP00000004683"/>
<dbReference type="Pfam" id="PF00784">
    <property type="entry name" value="MyTH4"/>
    <property type="match status" value="2"/>
</dbReference>
<dbReference type="InterPro" id="IPR011993">
    <property type="entry name" value="PH-like_dom_sf"/>
</dbReference>
<dbReference type="FunFam" id="3.10.20.90:FF:000036">
    <property type="entry name" value="Unconventional myosin-VIIa"/>
    <property type="match status" value="1"/>
</dbReference>
<keyword evidence="7 12" id="KW-0067">ATP-binding</keyword>
<dbReference type="InterPro" id="IPR019749">
    <property type="entry name" value="Band_41_domain"/>
</dbReference>
<dbReference type="GO" id="GO:0005902">
    <property type="term" value="C:microvillus"/>
    <property type="evidence" value="ECO:0007669"/>
    <property type="project" value="UniProtKB-ARBA"/>
</dbReference>
<dbReference type="InterPro" id="IPR036028">
    <property type="entry name" value="SH3-like_dom_sf"/>
</dbReference>
<reference evidence="19" key="2">
    <citation type="journal article" date="2013" name="Nat. Genet.">
        <title>The genome of the platyfish, Xiphophorus maculatus, provides insights into evolutionary adaptation and several complex traits.</title>
        <authorList>
            <person name="Schartl M."/>
            <person name="Walter R.B."/>
            <person name="Shen Y."/>
            <person name="Garcia T."/>
            <person name="Catchen J."/>
            <person name="Amores A."/>
            <person name="Braasch I."/>
            <person name="Chalopin D."/>
            <person name="Volff J.N."/>
            <person name="Lesch K.P."/>
            <person name="Bisazza A."/>
            <person name="Minx P."/>
            <person name="Hillier L."/>
            <person name="Wilson R.K."/>
            <person name="Fuerstenberg S."/>
            <person name="Boore J."/>
            <person name="Searle S."/>
            <person name="Postlethwait J.H."/>
            <person name="Warren W.C."/>
        </authorList>
    </citation>
    <scope>NUCLEOTIDE SEQUENCE [LARGE SCALE GENOMIC DNA]</scope>
    <source>
        <strain evidence="19">JP 163 A</strain>
    </source>
</reference>
<dbReference type="OMA" id="TGFQGRC"/>
<dbReference type="InterPro" id="IPR041794">
    <property type="entry name" value="MyoVII_FERM_C2"/>
</dbReference>
<evidence type="ECO:0000256" key="6">
    <source>
        <dbReference type="ARBA" id="ARBA00022741"/>
    </source>
</evidence>
<dbReference type="PROSITE" id="PS50096">
    <property type="entry name" value="IQ"/>
    <property type="match status" value="4"/>
</dbReference>
<dbReference type="Pfam" id="PF02174">
    <property type="entry name" value="IRS"/>
    <property type="match status" value="1"/>
</dbReference>
<dbReference type="InterPro" id="IPR019748">
    <property type="entry name" value="FERM_central"/>
</dbReference>
<feature type="domain" description="FERM" evidence="15">
    <location>
        <begin position="1201"/>
        <end position="1509"/>
    </location>
</feature>
<dbReference type="InterPro" id="IPR000857">
    <property type="entry name" value="MyTH4_dom"/>
</dbReference>
<dbReference type="FunFam" id="1.20.80.10:FF:000012">
    <property type="entry name" value="Myosin VIIA"/>
    <property type="match status" value="1"/>
</dbReference>
<dbReference type="GO" id="GO:0003779">
    <property type="term" value="F:actin binding"/>
    <property type="evidence" value="ECO:0007669"/>
    <property type="project" value="UniProtKB-KW"/>
</dbReference>
<dbReference type="InterPro" id="IPR029071">
    <property type="entry name" value="Ubiquitin-like_domsf"/>
</dbReference>
<dbReference type="CDD" id="cd17093">
    <property type="entry name" value="FERM2_F1_Myosin-VII"/>
    <property type="match status" value="1"/>
</dbReference>
<dbReference type="PROSITE" id="PS51016">
    <property type="entry name" value="MYTH4"/>
    <property type="match status" value="2"/>
</dbReference>
<dbReference type="FunFam" id="2.30.29.30:FF:000079">
    <property type="entry name" value="unconventional myosin-VIIa"/>
    <property type="match status" value="1"/>
</dbReference>
<dbReference type="SMART" id="SM00326">
    <property type="entry name" value="SH3"/>
    <property type="match status" value="1"/>
</dbReference>
<dbReference type="SMART" id="SM00015">
    <property type="entry name" value="IQ"/>
    <property type="match status" value="4"/>
</dbReference>
<feature type="region of interest" description="Actin-binding" evidence="12">
    <location>
        <begin position="560"/>
        <end position="582"/>
    </location>
</feature>
<evidence type="ECO:0000313" key="19">
    <source>
        <dbReference type="Proteomes" id="UP000002852"/>
    </source>
</evidence>
<dbReference type="Gene3D" id="3.40.850.10">
    <property type="entry name" value="Kinesin motor domain"/>
    <property type="match status" value="1"/>
</dbReference>
<accession>M3ZR40</accession>
<evidence type="ECO:0000256" key="10">
    <source>
        <dbReference type="ARBA" id="ARBA00023203"/>
    </source>
</evidence>
<evidence type="ECO:0000256" key="5">
    <source>
        <dbReference type="ARBA" id="ARBA00022737"/>
    </source>
</evidence>
<dbReference type="SMART" id="SM00295">
    <property type="entry name" value="B41"/>
    <property type="match status" value="2"/>
</dbReference>
<organism evidence="18 19">
    <name type="scientific">Xiphophorus maculatus</name>
    <name type="common">Southern platyfish</name>
    <name type="synonym">Platypoecilus maculatus</name>
    <dbReference type="NCBI Taxonomy" id="8083"/>
    <lineage>
        <taxon>Eukaryota</taxon>
        <taxon>Metazoa</taxon>
        <taxon>Chordata</taxon>
        <taxon>Craniata</taxon>
        <taxon>Vertebrata</taxon>
        <taxon>Euteleostomi</taxon>
        <taxon>Actinopterygii</taxon>
        <taxon>Neopterygii</taxon>
        <taxon>Teleostei</taxon>
        <taxon>Neoteleostei</taxon>
        <taxon>Acanthomorphata</taxon>
        <taxon>Ovalentaria</taxon>
        <taxon>Atherinomorphae</taxon>
        <taxon>Cyprinodontiformes</taxon>
        <taxon>Poeciliidae</taxon>
        <taxon>Poeciliinae</taxon>
        <taxon>Xiphophorus</taxon>
    </lineage>
</organism>
<feature type="region of interest" description="Disordered" evidence="13">
    <location>
        <begin position="847"/>
        <end position="866"/>
    </location>
</feature>
<dbReference type="Gene3D" id="1.20.5.190">
    <property type="match status" value="2"/>
</dbReference>
<dbReference type="SUPFAM" id="SSF50729">
    <property type="entry name" value="PH domain-like"/>
    <property type="match status" value="1"/>
</dbReference>
<dbReference type="PROSITE" id="PS51456">
    <property type="entry name" value="MYOSIN_MOTOR"/>
    <property type="match status" value="1"/>
</dbReference>
<feature type="domain" description="Myosin motor" evidence="17">
    <location>
        <begin position="7"/>
        <end position="683"/>
    </location>
</feature>
<evidence type="ECO:0000259" key="15">
    <source>
        <dbReference type="PROSITE" id="PS50057"/>
    </source>
</evidence>
<dbReference type="InterPro" id="IPR000048">
    <property type="entry name" value="IQ_motif_EF-hand-BS"/>
</dbReference>
<dbReference type="Pfam" id="PF21998">
    <property type="entry name" value="FERM_C1_MyoVII"/>
    <property type="match status" value="1"/>
</dbReference>
<dbReference type="Gene3D" id="3.10.20.90">
    <property type="entry name" value="Phosphatidylinositol 3-kinase Catalytic Subunit, Chain A, domain 1"/>
    <property type="match status" value="2"/>
</dbReference>
<dbReference type="GO" id="GO:0045177">
    <property type="term" value="C:apical part of cell"/>
    <property type="evidence" value="ECO:0007669"/>
    <property type="project" value="UniProtKB-ARBA"/>
</dbReference>
<dbReference type="InterPro" id="IPR027417">
    <property type="entry name" value="P-loop_NTPase"/>
</dbReference>
<dbReference type="GeneTree" id="ENSGT00940000155350"/>
<dbReference type="GO" id="GO:0005737">
    <property type="term" value="C:cytoplasm"/>
    <property type="evidence" value="ECO:0007669"/>
    <property type="project" value="UniProtKB-SubCell"/>
</dbReference>
<dbReference type="Gene3D" id="1.20.80.10">
    <property type="match status" value="2"/>
</dbReference>
<dbReference type="Gene3D" id="1.20.120.720">
    <property type="entry name" value="Myosin VI head, motor domain, U50 subdomain"/>
    <property type="match status" value="1"/>
</dbReference>
<dbReference type="CDD" id="cd17092">
    <property type="entry name" value="FERM1_F1_Myosin-VII"/>
    <property type="match status" value="1"/>
</dbReference>
<feature type="domain" description="FERM" evidence="15">
    <location>
        <begin position="1805"/>
        <end position="2108"/>
    </location>
</feature>
<keyword evidence="19" id="KW-1185">Reference proteome</keyword>
<dbReference type="GO" id="GO:0030182">
    <property type="term" value="P:neuron differentiation"/>
    <property type="evidence" value="ECO:0007669"/>
    <property type="project" value="UniProtKB-ARBA"/>
</dbReference>